<evidence type="ECO:0000256" key="1">
    <source>
        <dbReference type="ARBA" id="ARBA00009437"/>
    </source>
</evidence>
<feature type="domain" description="HTH lysR-type" evidence="5">
    <location>
        <begin position="7"/>
        <end position="64"/>
    </location>
</feature>
<dbReference type="OrthoDB" id="9178040at2"/>
<dbReference type="EMBL" id="SUMF01000003">
    <property type="protein sequence ID" value="TJZ76308.1"/>
    <property type="molecule type" value="Genomic_DNA"/>
</dbReference>
<dbReference type="InterPro" id="IPR058163">
    <property type="entry name" value="LysR-type_TF_proteobact-type"/>
</dbReference>
<evidence type="ECO:0000259" key="5">
    <source>
        <dbReference type="PROSITE" id="PS50931"/>
    </source>
</evidence>
<dbReference type="GO" id="GO:0006351">
    <property type="term" value="P:DNA-templated transcription"/>
    <property type="evidence" value="ECO:0007669"/>
    <property type="project" value="TreeGrafter"/>
</dbReference>
<reference evidence="6 7" key="1">
    <citation type="submission" date="2019-04" db="EMBL/GenBank/DDBJ databases">
        <title>Chitiniphilus eburnea sp. nov., a novel chitinolytic bacterium isolated from aquaculture sludge.</title>
        <authorList>
            <person name="Sheng M."/>
        </authorList>
    </citation>
    <scope>NUCLEOTIDE SEQUENCE [LARGE SCALE GENOMIC DNA]</scope>
    <source>
        <strain evidence="6 7">HX-2-15</strain>
    </source>
</reference>
<protein>
    <submittedName>
        <fullName evidence="6">LysR family transcriptional regulator</fullName>
    </submittedName>
</protein>
<dbReference type="Gene3D" id="3.40.190.290">
    <property type="match status" value="1"/>
</dbReference>
<keyword evidence="3" id="KW-0238">DNA-binding</keyword>
<dbReference type="Gene3D" id="1.10.10.10">
    <property type="entry name" value="Winged helix-like DNA-binding domain superfamily/Winged helix DNA-binding domain"/>
    <property type="match status" value="1"/>
</dbReference>
<evidence type="ECO:0000256" key="2">
    <source>
        <dbReference type="ARBA" id="ARBA00023015"/>
    </source>
</evidence>
<dbReference type="InterPro" id="IPR036390">
    <property type="entry name" value="WH_DNA-bd_sf"/>
</dbReference>
<dbReference type="FunFam" id="1.10.10.10:FF:000001">
    <property type="entry name" value="LysR family transcriptional regulator"/>
    <property type="match status" value="1"/>
</dbReference>
<evidence type="ECO:0000313" key="7">
    <source>
        <dbReference type="Proteomes" id="UP000310016"/>
    </source>
</evidence>
<gene>
    <name evidence="6" type="ORF">FAZ21_05900</name>
</gene>
<keyword evidence="2" id="KW-0805">Transcription regulation</keyword>
<comment type="caution">
    <text evidence="6">The sequence shown here is derived from an EMBL/GenBank/DDBJ whole genome shotgun (WGS) entry which is preliminary data.</text>
</comment>
<keyword evidence="7" id="KW-1185">Reference proteome</keyword>
<dbReference type="RefSeq" id="WP_136772358.1">
    <property type="nucleotide sequence ID" value="NZ_CP156074.1"/>
</dbReference>
<dbReference type="Pfam" id="PF03466">
    <property type="entry name" value="LysR_substrate"/>
    <property type="match status" value="1"/>
</dbReference>
<comment type="similarity">
    <text evidence="1">Belongs to the LysR transcriptional regulatory family.</text>
</comment>
<organism evidence="6 7">
    <name type="scientific">Chitiniphilus eburneus</name>
    <dbReference type="NCBI Taxonomy" id="2571148"/>
    <lineage>
        <taxon>Bacteria</taxon>
        <taxon>Pseudomonadati</taxon>
        <taxon>Pseudomonadota</taxon>
        <taxon>Betaproteobacteria</taxon>
        <taxon>Neisseriales</taxon>
        <taxon>Chitinibacteraceae</taxon>
        <taxon>Chitiniphilus</taxon>
    </lineage>
</organism>
<proteinExistence type="inferred from homology"/>
<dbReference type="InterPro" id="IPR005119">
    <property type="entry name" value="LysR_subst-bd"/>
</dbReference>
<dbReference type="Pfam" id="PF00126">
    <property type="entry name" value="HTH_1"/>
    <property type="match status" value="1"/>
</dbReference>
<accession>A0A4V5MS67</accession>
<name>A0A4V5MS67_9NEIS</name>
<dbReference type="Proteomes" id="UP000310016">
    <property type="component" value="Unassembled WGS sequence"/>
</dbReference>
<evidence type="ECO:0000313" key="6">
    <source>
        <dbReference type="EMBL" id="TJZ76308.1"/>
    </source>
</evidence>
<evidence type="ECO:0000256" key="4">
    <source>
        <dbReference type="ARBA" id="ARBA00023163"/>
    </source>
</evidence>
<dbReference type="AlphaFoldDB" id="A0A4V5MS67"/>
<dbReference type="InterPro" id="IPR000847">
    <property type="entry name" value="LysR_HTH_N"/>
</dbReference>
<dbReference type="GO" id="GO:0003700">
    <property type="term" value="F:DNA-binding transcription factor activity"/>
    <property type="evidence" value="ECO:0007669"/>
    <property type="project" value="InterPro"/>
</dbReference>
<sequence length="302" mass="32937">MHDLARIDLGRLTLFVTVVETGGFTAAADRLGLAKAVVSQQVARLERDLGVTLLARTTRRVTLTEAGEAFYGDCVPLLRQAEAVLDSAARDHAVPHGTLRVTASTDYAASVVAPLIAAFAAHYPALQIELIASNEVVDLVETRIDVAIRMGWLRDSSLHALQLGSFGQWLLASPAYLARAGAIERPEDLASHRWIALNLLSAPLHWQFERDGEAVPVRMRAPLRVNSPQVLHSLLLHDAGVSVLPDYLAHEEVLAGRLIRLLPEWALPRGGIYAVYPASRHLPAKSRAFIDFLKEFGAIPPL</sequence>
<evidence type="ECO:0000256" key="3">
    <source>
        <dbReference type="ARBA" id="ARBA00023125"/>
    </source>
</evidence>
<dbReference type="InterPro" id="IPR036388">
    <property type="entry name" value="WH-like_DNA-bd_sf"/>
</dbReference>
<dbReference type="PROSITE" id="PS50931">
    <property type="entry name" value="HTH_LYSR"/>
    <property type="match status" value="1"/>
</dbReference>
<dbReference type="GO" id="GO:0043565">
    <property type="term" value="F:sequence-specific DNA binding"/>
    <property type="evidence" value="ECO:0007669"/>
    <property type="project" value="TreeGrafter"/>
</dbReference>
<dbReference type="CDD" id="cd08422">
    <property type="entry name" value="PBP2_CrgA_like"/>
    <property type="match status" value="1"/>
</dbReference>
<dbReference type="PANTHER" id="PTHR30537">
    <property type="entry name" value="HTH-TYPE TRANSCRIPTIONAL REGULATOR"/>
    <property type="match status" value="1"/>
</dbReference>
<dbReference type="PRINTS" id="PR00039">
    <property type="entry name" value="HTHLYSR"/>
</dbReference>
<keyword evidence="4" id="KW-0804">Transcription</keyword>
<dbReference type="PANTHER" id="PTHR30537:SF66">
    <property type="entry name" value="IRON-REGULATED VIRULENCE REGULATORY PROTEIN IRGB"/>
    <property type="match status" value="1"/>
</dbReference>
<dbReference type="SUPFAM" id="SSF46785">
    <property type="entry name" value="Winged helix' DNA-binding domain"/>
    <property type="match status" value="1"/>
</dbReference>
<dbReference type="SUPFAM" id="SSF53850">
    <property type="entry name" value="Periplasmic binding protein-like II"/>
    <property type="match status" value="1"/>
</dbReference>